<dbReference type="GO" id="GO:0033897">
    <property type="term" value="F:ribonuclease T2 activity"/>
    <property type="evidence" value="ECO:0007669"/>
    <property type="project" value="InterPro"/>
</dbReference>
<dbReference type="InterPro" id="IPR001568">
    <property type="entry name" value="RNase_T2-like"/>
</dbReference>
<comment type="similarity">
    <text evidence="1 7">Belongs to the RNase T2 family.</text>
</comment>
<reference evidence="9" key="1">
    <citation type="submission" date="2024-03" db="EMBL/GenBank/DDBJ databases">
        <title>WGS assembly of Saponaria officinalis var. Norfolk2.</title>
        <authorList>
            <person name="Jenkins J."/>
            <person name="Shu S."/>
            <person name="Grimwood J."/>
            <person name="Barry K."/>
            <person name="Goodstein D."/>
            <person name="Schmutz J."/>
            <person name="Leebens-Mack J."/>
            <person name="Osbourn A."/>
        </authorList>
    </citation>
    <scope>NUCLEOTIDE SEQUENCE [LARGE SCALE GENOMIC DNA]</scope>
    <source>
        <strain evidence="9">JIC</strain>
    </source>
</reference>
<evidence type="ECO:0000313" key="9">
    <source>
        <dbReference type="EMBL" id="KAK9750762.1"/>
    </source>
</evidence>
<evidence type="ECO:0000256" key="8">
    <source>
        <dbReference type="SAM" id="SignalP"/>
    </source>
</evidence>
<keyword evidence="8" id="KW-0732">Signal</keyword>
<sequence>MAKFEKSIICTFVVVLSLTFVALGSNITSFGPIQGFELVLQWYGSYCNQEDVECCYPTTGKPTPNFTIYGFWPHDGNNRYPSECGGGGSVVPIKSLEGRLQQAWPSFYCDEPARELWLDQWRIRGTCCVSLFNETVYFENAINLQNKIDVLQVFSRVGITPNNRFYPLGVIRKVVTSAFGHEPIVTCTENKKGQSQIWRIVVCVDKSGTNFVKCQFTLPKSDCQSNVLFPTYYTS</sequence>
<evidence type="ECO:0000256" key="3">
    <source>
        <dbReference type="ARBA" id="ARBA00022759"/>
    </source>
</evidence>
<dbReference type="SUPFAM" id="SSF55895">
    <property type="entry name" value="Ribonuclease Rh-like"/>
    <property type="match status" value="1"/>
</dbReference>
<feature type="chain" id="PRO_5043632032" evidence="8">
    <location>
        <begin position="25"/>
        <end position="235"/>
    </location>
</feature>
<evidence type="ECO:0000256" key="7">
    <source>
        <dbReference type="RuleBase" id="RU004328"/>
    </source>
</evidence>
<dbReference type="GO" id="GO:0003723">
    <property type="term" value="F:RNA binding"/>
    <property type="evidence" value="ECO:0007669"/>
    <property type="project" value="InterPro"/>
</dbReference>
<feature type="signal peptide" evidence="8">
    <location>
        <begin position="1"/>
        <end position="24"/>
    </location>
</feature>
<organism evidence="9 10">
    <name type="scientific">Saponaria officinalis</name>
    <name type="common">Common soapwort</name>
    <name type="synonym">Lychnis saponaria</name>
    <dbReference type="NCBI Taxonomy" id="3572"/>
    <lineage>
        <taxon>Eukaryota</taxon>
        <taxon>Viridiplantae</taxon>
        <taxon>Streptophyta</taxon>
        <taxon>Embryophyta</taxon>
        <taxon>Tracheophyta</taxon>
        <taxon>Spermatophyta</taxon>
        <taxon>Magnoliopsida</taxon>
        <taxon>eudicotyledons</taxon>
        <taxon>Gunneridae</taxon>
        <taxon>Pentapetalae</taxon>
        <taxon>Caryophyllales</taxon>
        <taxon>Caryophyllaceae</taxon>
        <taxon>Caryophylleae</taxon>
        <taxon>Saponaria</taxon>
    </lineage>
</organism>
<name>A0AAW1MWV9_SAPOF</name>
<dbReference type="AlphaFoldDB" id="A0AAW1MWV9"/>
<evidence type="ECO:0000256" key="1">
    <source>
        <dbReference type="ARBA" id="ARBA00007469"/>
    </source>
</evidence>
<dbReference type="CDD" id="cd01061">
    <property type="entry name" value="RNase_T2_euk"/>
    <property type="match status" value="1"/>
</dbReference>
<keyword evidence="2" id="KW-0540">Nuclease</keyword>
<evidence type="ECO:0000256" key="4">
    <source>
        <dbReference type="ARBA" id="ARBA00022801"/>
    </source>
</evidence>
<dbReference type="Pfam" id="PF00445">
    <property type="entry name" value="Ribonuclease_T2"/>
    <property type="match status" value="1"/>
</dbReference>
<keyword evidence="10" id="KW-1185">Reference proteome</keyword>
<evidence type="ECO:0000313" key="10">
    <source>
        <dbReference type="Proteomes" id="UP001443914"/>
    </source>
</evidence>
<dbReference type="Gene3D" id="3.90.730.10">
    <property type="entry name" value="Ribonuclease T2-like"/>
    <property type="match status" value="1"/>
</dbReference>
<protein>
    <submittedName>
        <fullName evidence="9">Uncharacterized protein</fullName>
    </submittedName>
</protein>
<keyword evidence="6" id="KW-0456">Lyase</keyword>
<evidence type="ECO:0000256" key="5">
    <source>
        <dbReference type="ARBA" id="ARBA00023157"/>
    </source>
</evidence>
<dbReference type="GO" id="GO:0005576">
    <property type="term" value="C:extracellular region"/>
    <property type="evidence" value="ECO:0007669"/>
    <property type="project" value="TreeGrafter"/>
</dbReference>
<evidence type="ECO:0000256" key="6">
    <source>
        <dbReference type="ARBA" id="ARBA00023239"/>
    </source>
</evidence>
<dbReference type="Proteomes" id="UP001443914">
    <property type="component" value="Unassembled WGS sequence"/>
</dbReference>
<dbReference type="InterPro" id="IPR033697">
    <property type="entry name" value="Ribonuclease_T2_eukaryotic"/>
</dbReference>
<evidence type="ECO:0000256" key="2">
    <source>
        <dbReference type="ARBA" id="ARBA00022722"/>
    </source>
</evidence>
<keyword evidence="3" id="KW-0255">Endonuclease</keyword>
<keyword evidence="4" id="KW-0378">Hydrolase</keyword>
<dbReference type="GO" id="GO:0006401">
    <property type="term" value="P:RNA catabolic process"/>
    <property type="evidence" value="ECO:0007669"/>
    <property type="project" value="TreeGrafter"/>
</dbReference>
<dbReference type="EMBL" id="JBDFQZ010000002">
    <property type="protein sequence ID" value="KAK9750762.1"/>
    <property type="molecule type" value="Genomic_DNA"/>
</dbReference>
<comment type="caution">
    <text evidence="9">The sequence shown here is derived from an EMBL/GenBank/DDBJ whole genome shotgun (WGS) entry which is preliminary data.</text>
</comment>
<gene>
    <name evidence="9" type="ORF">RND81_02G219900</name>
</gene>
<proteinExistence type="inferred from homology"/>
<dbReference type="GO" id="GO:0016787">
    <property type="term" value="F:hydrolase activity"/>
    <property type="evidence" value="ECO:0007669"/>
    <property type="project" value="UniProtKB-KW"/>
</dbReference>
<dbReference type="InterPro" id="IPR036430">
    <property type="entry name" value="RNase_T2-like_sf"/>
</dbReference>
<keyword evidence="5" id="KW-1015">Disulfide bond</keyword>
<dbReference type="PANTHER" id="PTHR11240">
    <property type="entry name" value="RIBONUCLEASE T2"/>
    <property type="match status" value="1"/>
</dbReference>
<accession>A0AAW1MWV9</accession>
<dbReference type="PANTHER" id="PTHR11240:SF75">
    <property type="entry name" value="RIBONUCLEASE 3"/>
    <property type="match status" value="1"/>
</dbReference>